<evidence type="ECO:0000313" key="2">
    <source>
        <dbReference type="EMBL" id="CAK9034857.1"/>
    </source>
</evidence>
<keyword evidence="3" id="KW-1185">Reference proteome</keyword>
<comment type="caution">
    <text evidence="2">The sequence shown here is derived from an EMBL/GenBank/DDBJ whole genome shotgun (WGS) entry which is preliminary data.</text>
</comment>
<feature type="compositionally biased region" description="Basic residues" evidence="1">
    <location>
        <begin position="726"/>
        <end position="735"/>
    </location>
</feature>
<name>A0ABP0L6Q4_9DINO</name>
<sequence>MPDATGLRVTWKLEYLDEEGRGGQEGTRPLLEPVTMKEVICKVDLMKDGALAASSARKLDKGGYSLKEAGVRVHLVKTEPVEYLPLVEEVLALLSVESLPSWPSVWQSAEGRIVWSWLEAHPPSRIDFWELFAGQAGLTLAARQRRLSVAPPLDRLYPAFGKAWDLSSPVDQELFWCLYMVLQPAALHAGLPCEHYSVMGQRKPDSNDRSVRELVMRVLAEQEKGGRKGTVESPTGSQLWSEDDWVRSFGQLASPKPPWQYASTDGCQYGMESKGLTDGSFGQPVKKGQIWLSNFCLSEFSLRCGRPDALGQTEHSHRHIKGSVKIEVSGGTKWMGCGILSGVYEPACCHAYMSCLKRALRRSPARSICQRVPPLEAVSSRNAVYTAVSERQGVVTSDELSAAEREQLDKEVAALSKQMDELWKTRADQKDWDTVKADLSVYQYSGQKVTEDPRRTVVYRQEVIKELGFGDDWKEKKPYLSAADVEACREVISRKAGGFWLEGSPRTTVRNVLHDCVPSGPPVNSQPHNLKGEAASWVDEKLEEEATDVLASAAGSIWFSFVDAVTGFNQIKNTRRAMEVLAIVARSGKFLPVCLTFGPVNGPDDFCYVVDRAYAPGRGRKMKYTREWVAYVDDLTVRTGRVVDGRYLTDDQAEEEVRRACQNAPVQAVQPAGSALEALGVKSSTGPSVSGPPTKHDEPFLLLRATAVGRGTRAVAADGSPAGRMGRGRGKGQKHWKRNYWEDAGEMGRAMTKAYRHGGYDHRGCLDPEGWIRLDASAELFQVPVAHMQKAIESDGKGAKKRFEVRNDWIRAVQGHSSDSGISDPSQVYYEVTSQSLAERGLGGDSSLWHGTVLERCDGIVRFGMLPGGGDASNRLTVYWVAGSKPSPGEGRTGFRADSTAVVETSVRNLWAHGVKMYHGADGEYGASAVLLSLAAPPESLTRILAIGEESQAYDQ</sequence>
<gene>
    <name evidence="2" type="ORF">SCF082_LOCUS21030</name>
</gene>
<evidence type="ECO:0000256" key="1">
    <source>
        <dbReference type="SAM" id="MobiDB-lite"/>
    </source>
</evidence>
<proteinExistence type="predicted"/>
<dbReference type="InterPro" id="IPR002745">
    <property type="entry name" value="Ptrans_KptA/Tpt1"/>
</dbReference>
<accession>A0ABP0L6Q4</accession>
<evidence type="ECO:0000313" key="3">
    <source>
        <dbReference type="Proteomes" id="UP001642464"/>
    </source>
</evidence>
<protein>
    <submittedName>
        <fullName evidence="2">Pro-Pol polyprotein</fullName>
    </submittedName>
</protein>
<dbReference type="SUPFAM" id="SSF56672">
    <property type="entry name" value="DNA/RNA polymerases"/>
    <property type="match status" value="1"/>
</dbReference>
<dbReference type="Pfam" id="PF01885">
    <property type="entry name" value="PTS_2-RNA"/>
    <property type="match status" value="1"/>
</dbReference>
<dbReference type="Proteomes" id="UP001642464">
    <property type="component" value="Unassembled WGS sequence"/>
</dbReference>
<dbReference type="Gene3D" id="3.10.10.10">
    <property type="entry name" value="HIV Type 1 Reverse Transcriptase, subunit A, domain 1"/>
    <property type="match status" value="1"/>
</dbReference>
<dbReference type="EMBL" id="CAXAMM010014867">
    <property type="protein sequence ID" value="CAK9034857.1"/>
    <property type="molecule type" value="Genomic_DNA"/>
</dbReference>
<dbReference type="InterPro" id="IPR043128">
    <property type="entry name" value="Rev_trsase/Diguanyl_cyclase"/>
</dbReference>
<organism evidence="2 3">
    <name type="scientific">Durusdinium trenchii</name>
    <dbReference type="NCBI Taxonomy" id="1381693"/>
    <lineage>
        <taxon>Eukaryota</taxon>
        <taxon>Sar</taxon>
        <taxon>Alveolata</taxon>
        <taxon>Dinophyceae</taxon>
        <taxon>Suessiales</taxon>
        <taxon>Symbiodiniaceae</taxon>
        <taxon>Durusdinium</taxon>
    </lineage>
</organism>
<dbReference type="Gene3D" id="3.30.70.270">
    <property type="match status" value="1"/>
</dbReference>
<feature type="non-terminal residue" evidence="2">
    <location>
        <position position="956"/>
    </location>
</feature>
<dbReference type="InterPro" id="IPR043502">
    <property type="entry name" value="DNA/RNA_pol_sf"/>
</dbReference>
<dbReference type="SUPFAM" id="SSF56399">
    <property type="entry name" value="ADP-ribosylation"/>
    <property type="match status" value="1"/>
</dbReference>
<feature type="region of interest" description="Disordered" evidence="1">
    <location>
        <begin position="713"/>
        <end position="735"/>
    </location>
</feature>
<reference evidence="2 3" key="1">
    <citation type="submission" date="2024-02" db="EMBL/GenBank/DDBJ databases">
        <authorList>
            <person name="Chen Y."/>
            <person name="Shah S."/>
            <person name="Dougan E. K."/>
            <person name="Thang M."/>
            <person name="Chan C."/>
        </authorList>
    </citation>
    <scope>NUCLEOTIDE SEQUENCE [LARGE SCALE GENOMIC DNA]</scope>
</reference>